<feature type="compositionally biased region" description="Basic and acidic residues" evidence="1">
    <location>
        <begin position="40"/>
        <end position="55"/>
    </location>
</feature>
<evidence type="ECO:0000313" key="2">
    <source>
        <dbReference type="EMBL" id="GIY45492.1"/>
    </source>
</evidence>
<evidence type="ECO:0000256" key="1">
    <source>
        <dbReference type="SAM" id="MobiDB-lite"/>
    </source>
</evidence>
<sequence length="70" mass="8065">MEKSEMEQQRAKREKMKCIEYLEYEDEWHLPGDLPPGDGDTARHPPVPRDVEPVHHQGSCLGVLQTHKSS</sequence>
<dbReference type="AlphaFoldDB" id="A0AAV4TL30"/>
<accession>A0AAV4TL30</accession>
<protein>
    <submittedName>
        <fullName evidence="2">Uncharacterized protein</fullName>
    </submittedName>
</protein>
<name>A0AAV4TL30_CAEEX</name>
<evidence type="ECO:0000313" key="3">
    <source>
        <dbReference type="Proteomes" id="UP001054945"/>
    </source>
</evidence>
<comment type="caution">
    <text evidence="2">The sequence shown here is derived from an EMBL/GenBank/DDBJ whole genome shotgun (WGS) entry which is preliminary data.</text>
</comment>
<dbReference type="Proteomes" id="UP001054945">
    <property type="component" value="Unassembled WGS sequence"/>
</dbReference>
<reference evidence="2 3" key="1">
    <citation type="submission" date="2021-06" db="EMBL/GenBank/DDBJ databases">
        <title>Caerostris extrusa draft genome.</title>
        <authorList>
            <person name="Kono N."/>
            <person name="Arakawa K."/>
        </authorList>
    </citation>
    <scope>NUCLEOTIDE SEQUENCE [LARGE SCALE GENOMIC DNA]</scope>
</reference>
<feature type="region of interest" description="Disordered" evidence="1">
    <location>
        <begin position="30"/>
        <end position="56"/>
    </location>
</feature>
<keyword evidence="3" id="KW-1185">Reference proteome</keyword>
<dbReference type="EMBL" id="BPLR01011276">
    <property type="protein sequence ID" value="GIY45492.1"/>
    <property type="molecule type" value="Genomic_DNA"/>
</dbReference>
<gene>
    <name evidence="2" type="ORF">CEXT_530121</name>
</gene>
<organism evidence="2 3">
    <name type="scientific">Caerostris extrusa</name>
    <name type="common">Bark spider</name>
    <name type="synonym">Caerostris bankana</name>
    <dbReference type="NCBI Taxonomy" id="172846"/>
    <lineage>
        <taxon>Eukaryota</taxon>
        <taxon>Metazoa</taxon>
        <taxon>Ecdysozoa</taxon>
        <taxon>Arthropoda</taxon>
        <taxon>Chelicerata</taxon>
        <taxon>Arachnida</taxon>
        <taxon>Araneae</taxon>
        <taxon>Araneomorphae</taxon>
        <taxon>Entelegynae</taxon>
        <taxon>Araneoidea</taxon>
        <taxon>Araneidae</taxon>
        <taxon>Caerostris</taxon>
    </lineage>
</organism>
<proteinExistence type="predicted"/>